<dbReference type="STRING" id="697282.Mettu_0866"/>
<dbReference type="AlphaFoldDB" id="G3IQI2"/>
<sequence>MKKNRGTPLYLWVEEKMSMVMNRNRNVEQNIGLRPHFSVPIFRGMPGRPRKQGIDE</sequence>
<proteinExistence type="predicted"/>
<dbReference type="HOGENOM" id="CLU_3009167_0_0_6"/>
<protein>
    <submittedName>
        <fullName evidence="1">Uncharacterized protein</fullName>
    </submittedName>
</protein>
<gene>
    <name evidence="1" type="ORF">Mettu_0866</name>
</gene>
<name>G3IQI2_METTV</name>
<dbReference type="RefSeq" id="WP_006890043.1">
    <property type="nucleotide sequence ID" value="NZ_JH109152.1"/>
</dbReference>
<reference evidence="1 2" key="1">
    <citation type="submission" date="2011-06" db="EMBL/GenBank/DDBJ databases">
        <title>Genomic sequence of Methylobacter tundripaludum SV96.</title>
        <authorList>
            <consortium name="US DOE Joint Genome Institute"/>
            <person name="Lucas S."/>
            <person name="Han J."/>
            <person name="Lapidus A."/>
            <person name="Cheng J.-F."/>
            <person name="Goodwin L."/>
            <person name="Pitluck S."/>
            <person name="Held B."/>
            <person name="Detter J.C."/>
            <person name="Han C."/>
            <person name="Tapia R."/>
            <person name="Land M."/>
            <person name="Hauser L."/>
            <person name="Kyrpides N."/>
            <person name="Ivanova N."/>
            <person name="Ovchinnikova G."/>
            <person name="Pagani I."/>
            <person name="Klotz M.G."/>
            <person name="Dispirito A.A."/>
            <person name="Murrell J.C."/>
            <person name="Dunfield P."/>
            <person name="Kalyuzhnaya M.G."/>
            <person name="Svenning M."/>
            <person name="Trotsenko Y.A."/>
            <person name="Stein L.Y."/>
            <person name="Woyke T."/>
        </authorList>
    </citation>
    <scope>NUCLEOTIDE SEQUENCE [LARGE SCALE GENOMIC DNA]</scope>
    <source>
        <strain evidence="2">ATCC BAA-1195 / DSM 17260 / SV96</strain>
    </source>
</reference>
<dbReference type="Proteomes" id="UP000004664">
    <property type="component" value="Unassembled WGS sequence"/>
</dbReference>
<keyword evidence="2" id="KW-1185">Reference proteome</keyword>
<organism evidence="1 2">
    <name type="scientific">Methylobacter tundripaludum (strain ATCC BAA-1195 / DSM 17260 / SV96)</name>
    <dbReference type="NCBI Taxonomy" id="697282"/>
    <lineage>
        <taxon>Bacteria</taxon>
        <taxon>Pseudomonadati</taxon>
        <taxon>Pseudomonadota</taxon>
        <taxon>Gammaproteobacteria</taxon>
        <taxon>Methylococcales</taxon>
        <taxon>Methylococcaceae</taxon>
        <taxon>Methylobacter</taxon>
    </lineage>
</organism>
<dbReference type="EMBL" id="JH109152">
    <property type="protein sequence ID" value="EGW22068.1"/>
    <property type="molecule type" value="Genomic_DNA"/>
</dbReference>
<evidence type="ECO:0000313" key="2">
    <source>
        <dbReference type="Proteomes" id="UP000004664"/>
    </source>
</evidence>
<accession>G3IQI2</accession>
<evidence type="ECO:0000313" key="1">
    <source>
        <dbReference type="EMBL" id="EGW22068.1"/>
    </source>
</evidence>